<feature type="compositionally biased region" description="Basic residues" evidence="1">
    <location>
        <begin position="266"/>
        <end position="275"/>
    </location>
</feature>
<dbReference type="AlphaFoldDB" id="A0A5B8LIL5"/>
<proteinExistence type="predicted"/>
<dbReference type="OrthoDB" id="2489132at2"/>
<evidence type="ECO:0000313" key="4">
    <source>
        <dbReference type="EMBL" id="QDZ07000.1"/>
    </source>
</evidence>
<protein>
    <recommendedName>
        <fullName evidence="3">CHASE3 domain-containing protein</fullName>
    </recommendedName>
</protein>
<organism evidence="4 5">
    <name type="scientific">Sphingomonas panacisoli</name>
    <dbReference type="NCBI Taxonomy" id="1813879"/>
    <lineage>
        <taxon>Bacteria</taxon>
        <taxon>Pseudomonadati</taxon>
        <taxon>Pseudomonadota</taxon>
        <taxon>Alphaproteobacteria</taxon>
        <taxon>Sphingomonadales</taxon>
        <taxon>Sphingomonadaceae</taxon>
        <taxon>Sphingomonas</taxon>
    </lineage>
</organism>
<evidence type="ECO:0000313" key="5">
    <source>
        <dbReference type="Proteomes" id="UP000315673"/>
    </source>
</evidence>
<dbReference type="RefSeq" id="WP_146570084.1">
    <property type="nucleotide sequence ID" value="NZ_CP042306.1"/>
</dbReference>
<evidence type="ECO:0000259" key="3">
    <source>
        <dbReference type="Pfam" id="PF05227"/>
    </source>
</evidence>
<dbReference type="Proteomes" id="UP000315673">
    <property type="component" value="Chromosome"/>
</dbReference>
<evidence type="ECO:0000256" key="1">
    <source>
        <dbReference type="SAM" id="MobiDB-lite"/>
    </source>
</evidence>
<keyword evidence="2" id="KW-1133">Transmembrane helix</keyword>
<dbReference type="Pfam" id="PF05227">
    <property type="entry name" value="CHASE3"/>
    <property type="match status" value="1"/>
</dbReference>
<feature type="region of interest" description="Disordered" evidence="1">
    <location>
        <begin position="262"/>
        <end position="283"/>
    </location>
</feature>
<keyword evidence="5" id="KW-1185">Reference proteome</keyword>
<evidence type="ECO:0000256" key="2">
    <source>
        <dbReference type="SAM" id="Phobius"/>
    </source>
</evidence>
<dbReference type="KEGG" id="spai:FPZ24_05490"/>
<gene>
    <name evidence="4" type="ORF">FPZ24_05490</name>
</gene>
<keyword evidence="2" id="KW-0812">Transmembrane</keyword>
<keyword evidence="2" id="KW-0472">Membrane</keyword>
<sequence>MKALSDTIRRFRPSYMMLGIALLAMCVAAAAGLVRQRAESDMWVRHTVAVKGRLASARLYRLRAELWLRDYVMVGDAANVARFREERRGAVRDLAAVAAMTRDNPSQRANMAAVNRLIAAHTAASEQVLALAAAGRSDEARRWFAGAAEQNYNRDIRAALDRVNDEETRLLDIREANSGKLEFQARMVLIGGVILILLLGAVVWRDRRRQLVALRDANDELANDIVKRLEVEEQLRLLATNATDAVFRLGLDGRFTYASPLDPTGVRRRSGHGRRSSSAVRGP</sequence>
<dbReference type="InterPro" id="IPR007891">
    <property type="entry name" value="CHASE3"/>
</dbReference>
<dbReference type="EMBL" id="CP042306">
    <property type="protein sequence ID" value="QDZ07000.1"/>
    <property type="molecule type" value="Genomic_DNA"/>
</dbReference>
<feature type="domain" description="CHASE3" evidence="3">
    <location>
        <begin position="43"/>
        <end position="176"/>
    </location>
</feature>
<accession>A0A5B8LIL5</accession>
<name>A0A5B8LIL5_9SPHN</name>
<feature type="transmembrane region" description="Helical" evidence="2">
    <location>
        <begin position="183"/>
        <end position="204"/>
    </location>
</feature>
<reference evidence="4 5" key="1">
    <citation type="submission" date="2019-07" db="EMBL/GenBank/DDBJ databases">
        <title>Full genome sequence of Sphingomonas sp. 4R-6-7(HKS19).</title>
        <authorList>
            <person name="Im W.-T."/>
        </authorList>
    </citation>
    <scope>NUCLEOTIDE SEQUENCE [LARGE SCALE GENOMIC DNA]</scope>
    <source>
        <strain evidence="4 5">HKS19</strain>
    </source>
</reference>